<dbReference type="AlphaFoldDB" id="A0A0B2U8W6"/>
<keyword evidence="3" id="KW-0378">Hydrolase</keyword>
<comment type="subcellular location">
    <subcellularLocation>
        <location evidence="1">Cytoplasm</location>
    </subcellularLocation>
</comment>
<dbReference type="EMBL" id="JHQK01000004">
    <property type="protein sequence ID" value="KHN67461.1"/>
    <property type="molecule type" value="Genomic_DNA"/>
</dbReference>
<dbReference type="Gene3D" id="2.60.40.10">
    <property type="entry name" value="Immunoglobulins"/>
    <property type="match status" value="1"/>
</dbReference>
<comment type="caution">
    <text evidence="6">The sequence shown here is derived from an EMBL/GenBank/DDBJ whole genome shotgun (WGS) entry which is preliminary data.</text>
</comment>
<sequence>MKPFSMPLHPLFQHSNVGCETWWNTVKKLGNPLITVQTNNKTSCTFVWRKPKHEERCFVYIDVYSQSPSIYQKWNRFSHIAGTNVYFFEIELPVAWAGSYVVVTASEEAPQTNCAATRRSWWQTQLKQNAQIDSLSHQQFYSGHLARYINQVQLEKTKQLLATPCPITKTFQWSSVLCEQDYLFDVFISGQAVQKTLPLVIFLDGQVWSRELSILSEIRDLTDLKKLRPAAYVFIHSLNSQQRIKDYGCHDVFSQALVSELLEILLEQYSFISTTNITLCGQSLGGLCTLYSALLFPKVFTSLVLQSGSYWWSDFSNSALGRNHTGNFLELLNLSHPLPKTTQIYISAGTYETDMRDDAHQLYQQLQSFNQVSFRTFPGGHDAVNWRADLLKALQKILSL</sequence>
<evidence type="ECO:0000256" key="1">
    <source>
        <dbReference type="ARBA" id="ARBA00004496"/>
    </source>
</evidence>
<name>A0A0B2U8W6_9GAMM</name>
<feature type="domain" description="Enterochelin esterase N-terminal" evidence="5">
    <location>
        <begin position="45"/>
        <end position="146"/>
    </location>
</feature>
<dbReference type="InterPro" id="IPR050583">
    <property type="entry name" value="Mycobacterial_A85_antigen"/>
</dbReference>
<comment type="similarity">
    <text evidence="4">Belongs to the Fes family.</text>
</comment>
<evidence type="ECO:0000256" key="4">
    <source>
        <dbReference type="ARBA" id="ARBA00024201"/>
    </source>
</evidence>
<accession>A0A0B2U8W6</accession>
<evidence type="ECO:0000313" key="6">
    <source>
        <dbReference type="EMBL" id="KHN67461.1"/>
    </source>
</evidence>
<keyword evidence="2" id="KW-0963">Cytoplasm</keyword>
<dbReference type="InterPro" id="IPR021764">
    <property type="entry name" value="Enterochelin_esterase_N"/>
</dbReference>
<dbReference type="Pfam" id="PF11806">
    <property type="entry name" value="Enterochelin_N"/>
    <property type="match status" value="1"/>
</dbReference>
<reference evidence="6 7" key="1">
    <citation type="submission" date="2014-03" db="EMBL/GenBank/DDBJ databases">
        <title>Genome sequence of the diesel-degrader and plant-growth promoter Acinetobacter oleivorans PF-1 isolated from the roots of poplar tree.</title>
        <authorList>
            <person name="Gkorezis P."/>
            <person name="van Hamme J."/>
            <person name="Rineau F."/>
            <person name="Vangronsveld J."/>
            <person name="Francetti A."/>
        </authorList>
    </citation>
    <scope>NUCLEOTIDE SEQUENCE [LARGE SCALE GENOMIC DNA]</scope>
    <source>
        <strain evidence="6 7">PF1</strain>
    </source>
</reference>
<evidence type="ECO:0000256" key="2">
    <source>
        <dbReference type="ARBA" id="ARBA00022490"/>
    </source>
</evidence>
<dbReference type="Pfam" id="PF00756">
    <property type="entry name" value="Esterase"/>
    <property type="match status" value="1"/>
</dbReference>
<protein>
    <submittedName>
        <fullName evidence="6">Enterobactin esterase</fullName>
    </submittedName>
</protein>
<dbReference type="SUPFAM" id="SSF53474">
    <property type="entry name" value="alpha/beta-Hydrolases"/>
    <property type="match status" value="1"/>
</dbReference>
<evidence type="ECO:0000256" key="3">
    <source>
        <dbReference type="ARBA" id="ARBA00022801"/>
    </source>
</evidence>
<dbReference type="InterPro" id="IPR014756">
    <property type="entry name" value="Ig_E-set"/>
</dbReference>
<dbReference type="PANTHER" id="PTHR48098">
    <property type="entry name" value="ENTEROCHELIN ESTERASE-RELATED"/>
    <property type="match status" value="1"/>
</dbReference>
<dbReference type="InterPro" id="IPR029058">
    <property type="entry name" value="AB_hydrolase_fold"/>
</dbReference>
<dbReference type="PANTHER" id="PTHR48098:SF3">
    <property type="entry name" value="IRON(III) ENTEROBACTIN ESTERASE"/>
    <property type="match status" value="1"/>
</dbReference>
<dbReference type="InterPro" id="IPR013783">
    <property type="entry name" value="Ig-like_fold"/>
</dbReference>
<dbReference type="GO" id="GO:0008849">
    <property type="term" value="F:enterochelin esterase activity"/>
    <property type="evidence" value="ECO:0007669"/>
    <property type="project" value="InterPro"/>
</dbReference>
<dbReference type="GO" id="GO:0006826">
    <property type="term" value="P:iron ion transport"/>
    <property type="evidence" value="ECO:0007669"/>
    <property type="project" value="InterPro"/>
</dbReference>
<organism evidence="6 7">
    <name type="scientific">Acinetobacter oleivorans</name>
    <dbReference type="NCBI Taxonomy" id="1148157"/>
    <lineage>
        <taxon>Bacteria</taxon>
        <taxon>Pseudomonadati</taxon>
        <taxon>Pseudomonadota</taxon>
        <taxon>Gammaproteobacteria</taxon>
        <taxon>Moraxellales</taxon>
        <taxon>Moraxellaceae</taxon>
        <taxon>Acinetobacter</taxon>
    </lineage>
</organism>
<dbReference type="NCBIfam" id="NF007758">
    <property type="entry name" value="PRK10439.1"/>
    <property type="match status" value="1"/>
</dbReference>
<dbReference type="GO" id="GO:0005737">
    <property type="term" value="C:cytoplasm"/>
    <property type="evidence" value="ECO:0007669"/>
    <property type="project" value="UniProtKB-SubCell"/>
</dbReference>
<dbReference type="Gene3D" id="3.40.50.1820">
    <property type="entry name" value="alpha/beta hydrolase"/>
    <property type="match status" value="1"/>
</dbReference>
<dbReference type="SUPFAM" id="SSF81296">
    <property type="entry name" value="E set domains"/>
    <property type="match status" value="1"/>
</dbReference>
<dbReference type="Proteomes" id="UP000031012">
    <property type="component" value="Unassembled WGS sequence"/>
</dbReference>
<dbReference type="GO" id="GO:0005506">
    <property type="term" value="F:iron ion binding"/>
    <property type="evidence" value="ECO:0007669"/>
    <property type="project" value="InterPro"/>
</dbReference>
<evidence type="ECO:0000259" key="5">
    <source>
        <dbReference type="Pfam" id="PF11806"/>
    </source>
</evidence>
<evidence type="ECO:0000313" key="7">
    <source>
        <dbReference type="Proteomes" id="UP000031012"/>
    </source>
</evidence>
<gene>
    <name evidence="6" type="ORF">DH17_12385</name>
</gene>
<proteinExistence type="inferred from homology"/>
<dbReference type="InterPro" id="IPR000801">
    <property type="entry name" value="Esterase-like"/>
</dbReference>